<keyword evidence="5" id="KW-0418">Kinase</keyword>
<dbReference type="InterPro" id="IPR011009">
    <property type="entry name" value="Kinase-like_dom_sf"/>
</dbReference>
<reference evidence="9 10" key="1">
    <citation type="journal article" date="2021" name="bioRxiv">
        <title>Chromosome-scale and haplotype-resolved genome assembly of a tetraploid potato cultivar.</title>
        <authorList>
            <person name="Sun H."/>
            <person name="Jiao W.-B."/>
            <person name="Krause K."/>
            <person name="Campoy J.A."/>
            <person name="Goel M."/>
            <person name="Folz-Donahue K."/>
            <person name="Kukat C."/>
            <person name="Huettel B."/>
            <person name="Schneeberger K."/>
        </authorList>
    </citation>
    <scope>NUCLEOTIDE SEQUENCE [LARGE SCALE GENOMIC DNA]</scope>
    <source>
        <strain evidence="9">SolTubOtavaFocal</strain>
        <tissue evidence="9">Leaves</tissue>
    </source>
</reference>
<dbReference type="EMBL" id="JAIVGD010000013">
    <property type="protein sequence ID" value="KAH0760391.1"/>
    <property type="molecule type" value="Genomic_DNA"/>
</dbReference>
<keyword evidence="10" id="KW-1185">Reference proteome</keyword>
<evidence type="ECO:0000256" key="3">
    <source>
        <dbReference type="ARBA" id="ARBA00022679"/>
    </source>
</evidence>
<dbReference type="CDD" id="cd12195">
    <property type="entry name" value="CIPK_C"/>
    <property type="match status" value="1"/>
</dbReference>
<dbReference type="Pfam" id="PF03822">
    <property type="entry name" value="NAF"/>
    <property type="match status" value="1"/>
</dbReference>
<evidence type="ECO:0000256" key="1">
    <source>
        <dbReference type="ARBA" id="ARBA00012513"/>
    </source>
</evidence>
<keyword evidence="7" id="KW-1133">Transmembrane helix</keyword>
<keyword evidence="6" id="KW-0067">ATP-binding</keyword>
<dbReference type="PANTHER" id="PTHR43895">
    <property type="entry name" value="CALCIUM/CALMODULIN-DEPENDENT PROTEIN KINASE KINASE-RELATED"/>
    <property type="match status" value="1"/>
</dbReference>
<organism evidence="9 10">
    <name type="scientific">Solanum tuberosum</name>
    <name type="common">Potato</name>
    <dbReference type="NCBI Taxonomy" id="4113"/>
    <lineage>
        <taxon>Eukaryota</taxon>
        <taxon>Viridiplantae</taxon>
        <taxon>Streptophyta</taxon>
        <taxon>Embryophyta</taxon>
        <taxon>Tracheophyta</taxon>
        <taxon>Spermatophyta</taxon>
        <taxon>Magnoliopsida</taxon>
        <taxon>eudicotyledons</taxon>
        <taxon>Gunneridae</taxon>
        <taxon>Pentapetalae</taxon>
        <taxon>asterids</taxon>
        <taxon>lamiids</taxon>
        <taxon>Solanales</taxon>
        <taxon>Solanaceae</taxon>
        <taxon>Solanoideae</taxon>
        <taxon>Solaneae</taxon>
        <taxon>Solanum</taxon>
    </lineage>
</organism>
<dbReference type="InterPro" id="IPR018451">
    <property type="entry name" value="NAF/FISL_domain"/>
</dbReference>
<dbReference type="Proteomes" id="UP000826656">
    <property type="component" value="Unassembled WGS sequence"/>
</dbReference>
<keyword evidence="3" id="KW-0808">Transferase</keyword>
<comment type="caution">
    <text evidence="9">The sequence shown here is derived from an EMBL/GenBank/DDBJ whole genome shotgun (WGS) entry which is preliminary data.</text>
</comment>
<keyword evidence="7" id="KW-0472">Membrane</keyword>
<protein>
    <recommendedName>
        <fullName evidence="1">non-specific serine/threonine protein kinase</fullName>
        <ecNumber evidence="1">2.7.11.1</ecNumber>
    </recommendedName>
</protein>
<dbReference type="InterPro" id="IPR004041">
    <property type="entry name" value="NAF_dom"/>
</dbReference>
<keyword evidence="4" id="KW-0547">Nucleotide-binding</keyword>
<evidence type="ECO:0000256" key="4">
    <source>
        <dbReference type="ARBA" id="ARBA00022741"/>
    </source>
</evidence>
<dbReference type="PROSITE" id="PS50816">
    <property type="entry name" value="NAF"/>
    <property type="match status" value="1"/>
</dbReference>
<accession>A0ABQ7V8K2</accession>
<proteinExistence type="predicted"/>
<name>A0ABQ7V8K2_SOLTU</name>
<keyword evidence="2" id="KW-0723">Serine/threonine-protein kinase</keyword>
<gene>
    <name evidence="9" type="ORF">KY290_016464</name>
</gene>
<dbReference type="Gene3D" id="3.30.310.80">
    <property type="entry name" value="Kinase associated domain 1, KA1"/>
    <property type="match status" value="1"/>
</dbReference>
<evidence type="ECO:0000256" key="5">
    <source>
        <dbReference type="ARBA" id="ARBA00022777"/>
    </source>
</evidence>
<feature type="transmembrane region" description="Helical" evidence="7">
    <location>
        <begin position="39"/>
        <end position="59"/>
    </location>
</feature>
<dbReference type="PANTHER" id="PTHR43895:SF88">
    <property type="entry name" value="NON-SPECIFIC SERINE_THREONINE PROTEIN KINASE"/>
    <property type="match status" value="1"/>
</dbReference>
<evidence type="ECO:0000256" key="7">
    <source>
        <dbReference type="SAM" id="Phobius"/>
    </source>
</evidence>
<dbReference type="EC" id="2.7.11.1" evidence="1"/>
<dbReference type="SUPFAM" id="SSF56112">
    <property type="entry name" value="Protein kinase-like (PK-like)"/>
    <property type="match status" value="1"/>
</dbReference>
<evidence type="ECO:0000313" key="9">
    <source>
        <dbReference type="EMBL" id="KAH0760391.1"/>
    </source>
</evidence>
<feature type="domain" description="NAF" evidence="8">
    <location>
        <begin position="142"/>
        <end position="166"/>
    </location>
</feature>
<evidence type="ECO:0000256" key="2">
    <source>
        <dbReference type="ARBA" id="ARBA00022527"/>
    </source>
</evidence>
<evidence type="ECO:0000256" key="6">
    <source>
        <dbReference type="ARBA" id="ARBA00022840"/>
    </source>
</evidence>
<evidence type="ECO:0000313" key="10">
    <source>
        <dbReference type="Proteomes" id="UP000826656"/>
    </source>
</evidence>
<evidence type="ECO:0000259" key="8">
    <source>
        <dbReference type="PROSITE" id="PS50816"/>
    </source>
</evidence>
<keyword evidence="7" id="KW-0812">Transmembrane</keyword>
<sequence>MSRTEQRFRYPGSASCTSLIQLSTPESVVSLLTFRRTQLFCVLSIVLLGCCGVCPNIHLSIFRGFIDRQFSAELRKPGQGFAWGQQWSPSASPAQGVSDFGLSALFDTKRQDGLLHTTCGTPAHVAPESVLQDTEQSSSTIMKPTCLNAFDIISLSPGFDLSSLFEKDKSHRLDVRFTTQKSASTIVSRLEEVASMGSFKVKKKNGTVKMKGNKEGRKGQLAIDAEIFEITPAFHVVHVDTQF</sequence>